<gene>
    <name evidence="1" type="ORF">IZO911_LOCUS44482</name>
</gene>
<comment type="caution">
    <text evidence="1">The sequence shown here is derived from an EMBL/GenBank/DDBJ whole genome shotgun (WGS) entry which is preliminary data.</text>
</comment>
<protein>
    <submittedName>
        <fullName evidence="1">Uncharacterized protein</fullName>
    </submittedName>
</protein>
<reference evidence="1" key="1">
    <citation type="submission" date="2021-02" db="EMBL/GenBank/DDBJ databases">
        <authorList>
            <person name="Nowell W R."/>
        </authorList>
    </citation>
    <scope>NUCLEOTIDE SEQUENCE</scope>
</reference>
<evidence type="ECO:0000313" key="2">
    <source>
        <dbReference type="Proteomes" id="UP000663860"/>
    </source>
</evidence>
<organism evidence="1 2">
    <name type="scientific">Adineta steineri</name>
    <dbReference type="NCBI Taxonomy" id="433720"/>
    <lineage>
        <taxon>Eukaryota</taxon>
        <taxon>Metazoa</taxon>
        <taxon>Spiralia</taxon>
        <taxon>Gnathifera</taxon>
        <taxon>Rotifera</taxon>
        <taxon>Eurotatoria</taxon>
        <taxon>Bdelloidea</taxon>
        <taxon>Adinetida</taxon>
        <taxon>Adinetidae</taxon>
        <taxon>Adineta</taxon>
    </lineage>
</organism>
<dbReference type="Proteomes" id="UP000663860">
    <property type="component" value="Unassembled WGS sequence"/>
</dbReference>
<dbReference type="EMBL" id="CAJNOE010002710">
    <property type="protein sequence ID" value="CAF1490953.1"/>
    <property type="molecule type" value="Genomic_DNA"/>
</dbReference>
<name>A0A815SCN5_9BILA</name>
<evidence type="ECO:0000313" key="1">
    <source>
        <dbReference type="EMBL" id="CAF1490953.1"/>
    </source>
</evidence>
<proteinExistence type="predicted"/>
<dbReference type="AlphaFoldDB" id="A0A815SCN5"/>
<sequence>MSKVAIRLYINLYTTSDGRPPTNIQLNFNICFDLRPSSAGDEGLVMQGTPIRASPIMTPERIVPPIPIRVRVPESVPIILTIPTTIIKQPDSYNAIDTVPSQIIRDDIPQQPVRIPSVPSIVASIDVDSDVEPVRVTVQVAEQTYPSFIIPNPSYVEPIEQPIVYERPLPSVILPSISIQTPIRQIIQTPQPSYLTQSPSGYTCSLNYQINTNIHIYNICTLSSPSSSIFDSTASNSLFTDNGYSFESHHYPFQTIVISLKFTGYVQSLSLGSQSNVQRYGLRMFNPSRNVDDTYYSSIDPITGQPIISNIHMSKVAIRLYINLYTTRDGRPPSNIQLNFDICFDLRSSSAGDEGLVIQGTPIRASPIMTPERIVPPIPIRVRVPESVPIILTIPTTIIKQPDTYDAIDTVPSEIIGDDIPQQPVRIPSVPSIVASIEVDSDVEPVRKHIYLYEEIESIMYENKE</sequence>
<accession>A0A815SCN5</accession>